<dbReference type="PANTHER" id="PTHR31817">
    <property type="match status" value="1"/>
</dbReference>
<comment type="caution">
    <text evidence="6">The sequence shown here is derived from an EMBL/GenBank/DDBJ whole genome shotgun (WGS) entry which is preliminary data.</text>
</comment>
<gene>
    <name evidence="6" type="ORF">MQC88_00995</name>
</gene>
<evidence type="ECO:0000256" key="5">
    <source>
        <dbReference type="SAM" id="MobiDB-lite"/>
    </source>
</evidence>
<accession>A0ABT0A0P0</accession>
<name>A0ABT0A0P0_9GAMM</name>
<evidence type="ECO:0000256" key="1">
    <source>
        <dbReference type="ARBA" id="ARBA00001947"/>
    </source>
</evidence>
<organism evidence="6 7">
    <name type="scientific">Cognatiluteimonas sedimenti</name>
    <dbReference type="NCBI Taxonomy" id="2927791"/>
    <lineage>
        <taxon>Bacteria</taxon>
        <taxon>Pseudomonadati</taxon>
        <taxon>Pseudomonadota</taxon>
        <taxon>Gammaproteobacteria</taxon>
        <taxon>Lysobacterales</taxon>
        <taxon>Lysobacteraceae</taxon>
        <taxon>Cognatiluteimonas</taxon>
    </lineage>
</organism>
<evidence type="ECO:0000256" key="4">
    <source>
        <dbReference type="ARBA" id="ARBA00023049"/>
    </source>
</evidence>
<proteinExistence type="predicted"/>
<keyword evidence="2" id="KW-0645">Protease</keyword>
<protein>
    <submittedName>
        <fullName evidence="6">DUF1704 domain-containing protein</fullName>
    </submittedName>
</protein>
<evidence type="ECO:0000313" key="7">
    <source>
        <dbReference type="Proteomes" id="UP001165423"/>
    </source>
</evidence>
<dbReference type="SMART" id="SM01154">
    <property type="entry name" value="DUF1704"/>
    <property type="match status" value="1"/>
</dbReference>
<dbReference type="InterPro" id="IPR012548">
    <property type="entry name" value="MATCAP"/>
</dbReference>
<reference evidence="6 7" key="1">
    <citation type="submission" date="2022-03" db="EMBL/GenBank/DDBJ databases">
        <title>Luteimonas soily sp. nov., a novel bacterium isolated from the soil.</title>
        <authorList>
            <person name="Zhang X."/>
        </authorList>
    </citation>
    <scope>NUCLEOTIDE SEQUENCE [LARGE SCALE GENOMIC DNA]</scope>
    <source>
        <strain evidence="6 7">50</strain>
    </source>
</reference>
<evidence type="ECO:0000256" key="3">
    <source>
        <dbReference type="ARBA" id="ARBA00022801"/>
    </source>
</evidence>
<comment type="cofactor">
    <cofactor evidence="1">
        <name>Zn(2+)</name>
        <dbReference type="ChEBI" id="CHEBI:29105"/>
    </cofactor>
</comment>
<dbReference type="Pfam" id="PF08014">
    <property type="entry name" value="MATCAP"/>
    <property type="match status" value="1"/>
</dbReference>
<feature type="region of interest" description="Disordered" evidence="5">
    <location>
        <begin position="1"/>
        <end position="20"/>
    </location>
</feature>
<keyword evidence="7" id="KW-1185">Reference proteome</keyword>
<sequence length="636" mass="70340">MSAGAPARKPPAPHLDGEHAYRRRLPDGGRVYLDRPLPFLLLARYPDAPFSLARRIASIGAASVIWPEAGDEPADASAGIQVGGLLDQLQADYPRFLLVDLHDLPRDASVQEQSPRLEPFDFVLGASDDPAAREVAKALERALADIEIDLRKPEVRRSGLLPASPGIQAALEGREGISRLSLGIPQIHRIPGDGRRIYPQIYHQLEVAVSDALLQAVAHFVERVAAGDRDRDRGGRPQHRSFGRRRFVQAATRADRALARISASFDFLLGVSPINTLQAWEEFEAGKRRRPPEFRYRPLPINPDAAKRRLYAIDLRAVEDPVLEQLFGEKRIELDQQLMMLQRRNTSAFRYVSLLQYGAVERSLLELARVILEAFPPGTRGTAPRVDASVVQAEAQRMLGRYAQRAPAFAIAETCLRADIGPGLMVSGRSLLISTATSVPKPRLDPLLQHEISVHVLTFVNGNQQGLGIFGAGLAGYEGLQEGLGVLAEFLVGGLTVARLRLLAARVLVVEAMLDGADFIACHRLLHREHGFSAHGAFNIVTRVFRSGGLTKDAIYLRGFQQALRWVAEGRPLDPFWYGKIAERHVPVVEELESRGMLRAPVATPEFLERPGARAMLSRLRQGQSFIDMLREDPPW</sequence>
<dbReference type="PANTHER" id="PTHR31817:SF0">
    <property type="entry name" value="CHROMOSOME UNDETERMINED SCAFFOLD_67, WHOLE GENOME SHOTGUN SEQUENCE"/>
    <property type="match status" value="1"/>
</dbReference>
<dbReference type="Proteomes" id="UP001165423">
    <property type="component" value="Unassembled WGS sequence"/>
</dbReference>
<evidence type="ECO:0000256" key="2">
    <source>
        <dbReference type="ARBA" id="ARBA00022670"/>
    </source>
</evidence>
<dbReference type="EMBL" id="JALGCL010000001">
    <property type="protein sequence ID" value="MCJ0824547.1"/>
    <property type="molecule type" value="Genomic_DNA"/>
</dbReference>
<keyword evidence="4" id="KW-0482">Metalloprotease</keyword>
<dbReference type="RefSeq" id="WP_243318389.1">
    <property type="nucleotide sequence ID" value="NZ_JALGCL010000001.1"/>
</dbReference>
<evidence type="ECO:0000313" key="6">
    <source>
        <dbReference type="EMBL" id="MCJ0824547.1"/>
    </source>
</evidence>
<keyword evidence="3" id="KW-0378">Hydrolase</keyword>